<proteinExistence type="predicted"/>
<evidence type="ECO:0000313" key="2">
    <source>
        <dbReference type="Proteomes" id="UP001152798"/>
    </source>
</evidence>
<dbReference type="InterPro" id="IPR006597">
    <property type="entry name" value="Sel1-like"/>
</dbReference>
<gene>
    <name evidence="1" type="ORF">NEZAVI_LOCUS14246</name>
</gene>
<dbReference type="OrthoDB" id="2384430at2759"/>
<accession>A0A9P0HRC2</accession>
<name>A0A9P0HRC2_NEZVI</name>
<dbReference type="SUPFAM" id="SSF81901">
    <property type="entry name" value="HCP-like"/>
    <property type="match status" value="1"/>
</dbReference>
<protein>
    <submittedName>
        <fullName evidence="1">Uncharacterized protein</fullName>
    </submittedName>
</protein>
<sequence>MWKFIQRGLRETFERGLNLGRNDVRVNRETKKTTYCGTYPIRALTVGDFHCNRRQNCRQGQREWNEGANGRKYKESYGTQDSFDRLLGAFSCSSALALGWVLSQPCAWFKKRHHHCPFSKRAKRFQLWSKVAVAQPPQQGLKPVNLSNDAIEDGPAFGPVTAAQAFEEAAGNFEKVHNDIFGEIENRKGIDLIEGPKRNTTKAIKYFRAASNRGYLPAFYNLGQCYEQGVGTKQNFAEAAKWYKKAAEKGHATAMYNLGVFYAHGWGGLEASNEKAKQWLEAAANLGQENALAALGRTKDGSPPASPPAIPKDWGFMDSRSTLEDISNDPEELFKLASSYENSPCDDSLQPYLVLELYKMASDLGHVEAKSKYKILQAYNTVGLLTEYVCRGNKPRSDSIGFKFPTLY</sequence>
<dbReference type="SMART" id="SM00671">
    <property type="entry name" value="SEL1"/>
    <property type="match status" value="4"/>
</dbReference>
<reference evidence="1" key="1">
    <citation type="submission" date="2022-01" db="EMBL/GenBank/DDBJ databases">
        <authorList>
            <person name="King R."/>
        </authorList>
    </citation>
    <scope>NUCLEOTIDE SEQUENCE</scope>
</reference>
<evidence type="ECO:0000313" key="1">
    <source>
        <dbReference type="EMBL" id="CAH1406262.1"/>
    </source>
</evidence>
<dbReference type="PANTHER" id="PTHR45011:SF1">
    <property type="entry name" value="DAP3-BINDING CELL DEATH ENHANCER 1"/>
    <property type="match status" value="1"/>
</dbReference>
<dbReference type="Gene3D" id="1.25.40.10">
    <property type="entry name" value="Tetratricopeptide repeat domain"/>
    <property type="match status" value="1"/>
</dbReference>
<dbReference type="Proteomes" id="UP001152798">
    <property type="component" value="Chromosome 6"/>
</dbReference>
<dbReference type="InterPro" id="IPR052748">
    <property type="entry name" value="ISR_Activator"/>
</dbReference>
<dbReference type="PANTHER" id="PTHR45011">
    <property type="entry name" value="DAP3-BINDING CELL DEATH ENHANCER 1"/>
    <property type="match status" value="1"/>
</dbReference>
<dbReference type="Pfam" id="PF08238">
    <property type="entry name" value="Sel1"/>
    <property type="match status" value="3"/>
</dbReference>
<dbReference type="InterPro" id="IPR011990">
    <property type="entry name" value="TPR-like_helical_dom_sf"/>
</dbReference>
<keyword evidence="2" id="KW-1185">Reference proteome</keyword>
<organism evidence="1 2">
    <name type="scientific">Nezara viridula</name>
    <name type="common">Southern green stink bug</name>
    <name type="synonym">Cimex viridulus</name>
    <dbReference type="NCBI Taxonomy" id="85310"/>
    <lineage>
        <taxon>Eukaryota</taxon>
        <taxon>Metazoa</taxon>
        <taxon>Ecdysozoa</taxon>
        <taxon>Arthropoda</taxon>
        <taxon>Hexapoda</taxon>
        <taxon>Insecta</taxon>
        <taxon>Pterygota</taxon>
        <taxon>Neoptera</taxon>
        <taxon>Paraneoptera</taxon>
        <taxon>Hemiptera</taxon>
        <taxon>Heteroptera</taxon>
        <taxon>Panheteroptera</taxon>
        <taxon>Pentatomomorpha</taxon>
        <taxon>Pentatomoidea</taxon>
        <taxon>Pentatomidae</taxon>
        <taxon>Pentatominae</taxon>
        <taxon>Nezara</taxon>
    </lineage>
</organism>
<dbReference type="EMBL" id="OV725082">
    <property type="protein sequence ID" value="CAH1406262.1"/>
    <property type="molecule type" value="Genomic_DNA"/>
</dbReference>
<dbReference type="AlphaFoldDB" id="A0A9P0HRC2"/>